<dbReference type="InterPro" id="IPR036390">
    <property type="entry name" value="WH_DNA-bd_sf"/>
</dbReference>
<dbReference type="RefSeq" id="WP_380071090.1">
    <property type="nucleotide sequence ID" value="NZ_JBHRTO010000001.1"/>
</dbReference>
<evidence type="ECO:0000259" key="4">
    <source>
        <dbReference type="PROSITE" id="PS50949"/>
    </source>
</evidence>
<evidence type="ECO:0000313" key="6">
    <source>
        <dbReference type="Proteomes" id="UP001595547"/>
    </source>
</evidence>
<evidence type="ECO:0000313" key="5">
    <source>
        <dbReference type="EMBL" id="MFC3179443.1"/>
    </source>
</evidence>
<dbReference type="InterPro" id="IPR011711">
    <property type="entry name" value="GntR_C"/>
</dbReference>
<dbReference type="Proteomes" id="UP001595547">
    <property type="component" value="Unassembled WGS sequence"/>
</dbReference>
<dbReference type="PROSITE" id="PS50949">
    <property type="entry name" value="HTH_GNTR"/>
    <property type="match status" value="1"/>
</dbReference>
<dbReference type="Pfam" id="PF07729">
    <property type="entry name" value="FCD"/>
    <property type="match status" value="1"/>
</dbReference>
<dbReference type="InterPro" id="IPR000524">
    <property type="entry name" value="Tscrpt_reg_HTH_GntR"/>
</dbReference>
<dbReference type="SUPFAM" id="SSF46785">
    <property type="entry name" value="Winged helix' DNA-binding domain"/>
    <property type="match status" value="1"/>
</dbReference>
<gene>
    <name evidence="5" type="ORF">ACFOGH_00430</name>
</gene>
<dbReference type="PANTHER" id="PTHR43537">
    <property type="entry name" value="TRANSCRIPTIONAL REGULATOR, GNTR FAMILY"/>
    <property type="match status" value="1"/>
</dbReference>
<dbReference type="SMART" id="SM00345">
    <property type="entry name" value="HTH_GNTR"/>
    <property type="match status" value="1"/>
</dbReference>
<keyword evidence="2" id="KW-0238">DNA-binding</keyword>
<keyword evidence="3" id="KW-0804">Transcription</keyword>
<protein>
    <submittedName>
        <fullName evidence="5">FadR/GntR family transcriptional regulator</fullName>
    </submittedName>
</protein>
<proteinExistence type="predicted"/>
<dbReference type="Gene3D" id="1.20.120.530">
    <property type="entry name" value="GntR ligand-binding domain-like"/>
    <property type="match status" value="1"/>
</dbReference>
<sequence length="241" mass="25996">MSRAAIRYLEPIDTPSRGVAVLDALAEMIERAGLQVGDRLPPEVSIAAALGVGRSTIREALNRWEGLGIIRRRRGDGTYLTAKVQTSQGPLPTMIQLEGEAILRLLDMRRVIESGTVRRAALNATLSQRQQISQLCDALLQIVDTGQPYRAADMAFHNAICDATGNPMFGQVLAKMDDALERSAESPFSRPGFGLASFPPHRDLAQAIVVGDPDAAEAAINTILDSVESEIRQIIAPTQTA</sequence>
<feature type="domain" description="HTH gntR-type" evidence="4">
    <location>
        <begin position="15"/>
        <end position="83"/>
    </location>
</feature>
<comment type="caution">
    <text evidence="5">The sequence shown here is derived from an EMBL/GenBank/DDBJ whole genome shotgun (WGS) entry which is preliminary data.</text>
</comment>
<dbReference type="InterPro" id="IPR008920">
    <property type="entry name" value="TF_FadR/GntR_C"/>
</dbReference>
<evidence type="ECO:0000256" key="3">
    <source>
        <dbReference type="ARBA" id="ARBA00023163"/>
    </source>
</evidence>
<reference evidence="6" key="1">
    <citation type="journal article" date="2019" name="Int. J. Syst. Evol. Microbiol.">
        <title>The Global Catalogue of Microorganisms (GCM) 10K type strain sequencing project: providing services to taxonomists for standard genome sequencing and annotation.</title>
        <authorList>
            <consortium name="The Broad Institute Genomics Platform"/>
            <consortium name="The Broad Institute Genome Sequencing Center for Infectious Disease"/>
            <person name="Wu L."/>
            <person name="Ma J."/>
        </authorList>
    </citation>
    <scope>NUCLEOTIDE SEQUENCE [LARGE SCALE GENOMIC DNA]</scope>
    <source>
        <strain evidence="6">KCTC 52039</strain>
    </source>
</reference>
<dbReference type="EMBL" id="JBHRTO010000001">
    <property type="protein sequence ID" value="MFC3179443.1"/>
    <property type="molecule type" value="Genomic_DNA"/>
</dbReference>
<dbReference type="Pfam" id="PF00392">
    <property type="entry name" value="GntR"/>
    <property type="match status" value="1"/>
</dbReference>
<dbReference type="InterPro" id="IPR036388">
    <property type="entry name" value="WH-like_DNA-bd_sf"/>
</dbReference>
<dbReference type="CDD" id="cd07377">
    <property type="entry name" value="WHTH_GntR"/>
    <property type="match status" value="1"/>
</dbReference>
<dbReference type="PANTHER" id="PTHR43537:SF5">
    <property type="entry name" value="UXU OPERON TRANSCRIPTIONAL REGULATOR"/>
    <property type="match status" value="1"/>
</dbReference>
<dbReference type="PRINTS" id="PR00035">
    <property type="entry name" value="HTHGNTR"/>
</dbReference>
<accession>A0ABV7IZC6</accession>
<name>A0ABV7IZC6_9RHOB</name>
<dbReference type="SMART" id="SM00895">
    <property type="entry name" value="FCD"/>
    <property type="match status" value="1"/>
</dbReference>
<evidence type="ECO:0000256" key="1">
    <source>
        <dbReference type="ARBA" id="ARBA00023015"/>
    </source>
</evidence>
<organism evidence="5 6">
    <name type="scientific">Cypionkella sinensis</name>
    <dbReference type="NCBI Taxonomy" id="1756043"/>
    <lineage>
        <taxon>Bacteria</taxon>
        <taxon>Pseudomonadati</taxon>
        <taxon>Pseudomonadota</taxon>
        <taxon>Alphaproteobacteria</taxon>
        <taxon>Rhodobacterales</taxon>
        <taxon>Paracoccaceae</taxon>
        <taxon>Cypionkella</taxon>
    </lineage>
</organism>
<keyword evidence="6" id="KW-1185">Reference proteome</keyword>
<keyword evidence="1" id="KW-0805">Transcription regulation</keyword>
<evidence type="ECO:0000256" key="2">
    <source>
        <dbReference type="ARBA" id="ARBA00023125"/>
    </source>
</evidence>
<dbReference type="SUPFAM" id="SSF48008">
    <property type="entry name" value="GntR ligand-binding domain-like"/>
    <property type="match status" value="1"/>
</dbReference>
<dbReference type="Gene3D" id="1.10.10.10">
    <property type="entry name" value="Winged helix-like DNA-binding domain superfamily/Winged helix DNA-binding domain"/>
    <property type="match status" value="1"/>
</dbReference>